<accession>A0ABS3J0Y6</accession>
<evidence type="ECO:0000313" key="2">
    <source>
        <dbReference type="Proteomes" id="UP000664288"/>
    </source>
</evidence>
<keyword evidence="2" id="KW-1185">Reference proteome</keyword>
<dbReference type="RefSeq" id="WP_207349432.1">
    <property type="nucleotide sequence ID" value="NZ_JAFMPY010000003.1"/>
</dbReference>
<proteinExistence type="predicted"/>
<dbReference type="EMBL" id="JAFMPY010000003">
    <property type="protein sequence ID" value="MBO0902800.1"/>
    <property type="molecule type" value="Genomic_DNA"/>
</dbReference>
<gene>
    <name evidence="1" type="ORF">J1C47_04050</name>
</gene>
<comment type="caution">
    <text evidence="1">The sequence shown here is derived from an EMBL/GenBank/DDBJ whole genome shotgun (WGS) entry which is preliminary data.</text>
</comment>
<evidence type="ECO:0000313" key="1">
    <source>
        <dbReference type="EMBL" id="MBO0902800.1"/>
    </source>
</evidence>
<protein>
    <recommendedName>
        <fullName evidence="3">DUF1127 domain-containing protein</fullName>
    </recommendedName>
</protein>
<dbReference type="Proteomes" id="UP000664288">
    <property type="component" value="Unassembled WGS sequence"/>
</dbReference>
<organism evidence="1 2">
    <name type="scientific">Jiella sonneratiae</name>
    <dbReference type="NCBI Taxonomy" id="2816856"/>
    <lineage>
        <taxon>Bacteria</taxon>
        <taxon>Pseudomonadati</taxon>
        <taxon>Pseudomonadota</taxon>
        <taxon>Alphaproteobacteria</taxon>
        <taxon>Hyphomicrobiales</taxon>
        <taxon>Aurantimonadaceae</taxon>
        <taxon>Jiella</taxon>
    </lineage>
</organism>
<reference evidence="1 2" key="1">
    <citation type="submission" date="2021-03" db="EMBL/GenBank/DDBJ databases">
        <title>Whole genome sequence of Jiella sp. MQZ13P-4.</title>
        <authorList>
            <person name="Tuo L."/>
        </authorList>
    </citation>
    <scope>NUCLEOTIDE SEQUENCE [LARGE SCALE GENOMIC DNA]</scope>
    <source>
        <strain evidence="1 2">MQZ13P-4</strain>
    </source>
</reference>
<sequence length="95" mass="11054">MEEAMLQNIYLPTVDGPSHSRDGLGLRGWLRSWTAERRHQKLRRDAIATLLRVDDDILRDVTGLERRQVEAAARLPLCIDALEHLQRLQQRQMRG</sequence>
<evidence type="ECO:0008006" key="3">
    <source>
        <dbReference type="Google" id="ProtNLM"/>
    </source>
</evidence>
<name>A0ABS3J0Y6_9HYPH</name>